<keyword evidence="1" id="KW-1133">Transmembrane helix</keyword>
<protein>
    <recommendedName>
        <fullName evidence="2">DUF7703 domain-containing protein</fullName>
    </recommendedName>
</protein>
<feature type="transmembrane region" description="Helical" evidence="1">
    <location>
        <begin position="113"/>
        <end position="134"/>
    </location>
</feature>
<proteinExistence type="predicted"/>
<organism evidence="3 4">
    <name type="scientific">Dactylonectria macrodidyma</name>
    <dbReference type="NCBI Taxonomy" id="307937"/>
    <lineage>
        <taxon>Eukaryota</taxon>
        <taxon>Fungi</taxon>
        <taxon>Dikarya</taxon>
        <taxon>Ascomycota</taxon>
        <taxon>Pezizomycotina</taxon>
        <taxon>Sordariomycetes</taxon>
        <taxon>Hypocreomycetidae</taxon>
        <taxon>Hypocreales</taxon>
        <taxon>Nectriaceae</taxon>
        <taxon>Dactylonectria</taxon>
    </lineage>
</organism>
<feature type="domain" description="DUF7703" evidence="2">
    <location>
        <begin position="5"/>
        <end position="254"/>
    </location>
</feature>
<dbReference type="EMBL" id="JAGMUV010000017">
    <property type="protein sequence ID" value="KAH7131039.1"/>
    <property type="molecule type" value="Genomic_DNA"/>
</dbReference>
<gene>
    <name evidence="3" type="ORF">EDB81DRAFT_807851</name>
</gene>
<feature type="transmembrane region" description="Helical" evidence="1">
    <location>
        <begin position="46"/>
        <end position="69"/>
    </location>
</feature>
<dbReference type="PANTHER" id="PTHR37013">
    <property type="entry name" value="INTEGRAL MEMBRANE PROTEIN (AFU_ORTHOLOGUE AFUA_1G05950)-RELATED"/>
    <property type="match status" value="1"/>
</dbReference>
<evidence type="ECO:0000313" key="3">
    <source>
        <dbReference type="EMBL" id="KAH7131039.1"/>
    </source>
</evidence>
<sequence>MAGETGPIQVSLPIALVIVAFFGIALYNTVEIFIWVFCIFRSRRGLYFWSMLVAIFGIFIHAIAVFLRFFGLAPNFPMCVVTVLGWWCMVTGQSVVLYSRLGLVVSDPTKLRFVRYMIITNFCILHIPVSILFLASNSGNEAPFIGAFNVYEKIQLAGFSIQESIISGLYLWEATSALKPILAVKGAEGRRMIRHLAILFVVTVVLDSSLIATEYTNHFQIQTTYKPVVYSIKLKIEFIILNELLAFTRLSIGNFNSLDIQSGDSPHSYPGAVILADGVGNNASEDHIFDGRYHTPNV</sequence>
<keyword evidence="1" id="KW-0812">Transmembrane</keyword>
<keyword evidence="1" id="KW-0472">Membrane</keyword>
<evidence type="ECO:0000259" key="2">
    <source>
        <dbReference type="Pfam" id="PF24802"/>
    </source>
</evidence>
<comment type="caution">
    <text evidence="3">The sequence shown here is derived from an EMBL/GenBank/DDBJ whole genome shotgun (WGS) entry which is preliminary data.</text>
</comment>
<evidence type="ECO:0000313" key="4">
    <source>
        <dbReference type="Proteomes" id="UP000738349"/>
    </source>
</evidence>
<dbReference type="AlphaFoldDB" id="A0A9P9E5J0"/>
<dbReference type="OrthoDB" id="405906at2759"/>
<keyword evidence="4" id="KW-1185">Reference proteome</keyword>
<accession>A0A9P9E5J0</accession>
<dbReference type="Pfam" id="PF24802">
    <property type="entry name" value="DUF7703"/>
    <property type="match status" value="1"/>
</dbReference>
<dbReference type="Proteomes" id="UP000738349">
    <property type="component" value="Unassembled WGS sequence"/>
</dbReference>
<dbReference type="InterPro" id="IPR056120">
    <property type="entry name" value="DUF7703"/>
</dbReference>
<name>A0A9P9E5J0_9HYPO</name>
<reference evidence="3" key="1">
    <citation type="journal article" date="2021" name="Nat. Commun.">
        <title>Genetic determinants of endophytism in the Arabidopsis root mycobiome.</title>
        <authorList>
            <person name="Mesny F."/>
            <person name="Miyauchi S."/>
            <person name="Thiergart T."/>
            <person name="Pickel B."/>
            <person name="Atanasova L."/>
            <person name="Karlsson M."/>
            <person name="Huettel B."/>
            <person name="Barry K.W."/>
            <person name="Haridas S."/>
            <person name="Chen C."/>
            <person name="Bauer D."/>
            <person name="Andreopoulos W."/>
            <person name="Pangilinan J."/>
            <person name="LaButti K."/>
            <person name="Riley R."/>
            <person name="Lipzen A."/>
            <person name="Clum A."/>
            <person name="Drula E."/>
            <person name="Henrissat B."/>
            <person name="Kohler A."/>
            <person name="Grigoriev I.V."/>
            <person name="Martin F.M."/>
            <person name="Hacquard S."/>
        </authorList>
    </citation>
    <scope>NUCLEOTIDE SEQUENCE</scope>
    <source>
        <strain evidence="3">MPI-CAGE-AT-0147</strain>
    </source>
</reference>
<feature type="transmembrane region" description="Helical" evidence="1">
    <location>
        <begin position="12"/>
        <end position="39"/>
    </location>
</feature>
<evidence type="ECO:0000256" key="1">
    <source>
        <dbReference type="SAM" id="Phobius"/>
    </source>
</evidence>
<dbReference type="PANTHER" id="PTHR37013:SF4">
    <property type="entry name" value="INTEGRAL MEMBRANE PROTEIN"/>
    <property type="match status" value="1"/>
</dbReference>
<feature type="transmembrane region" description="Helical" evidence="1">
    <location>
        <begin position="75"/>
        <end position="101"/>
    </location>
</feature>